<keyword evidence="1" id="KW-0812">Transmembrane</keyword>
<dbReference type="Proteomes" id="UP000243376">
    <property type="component" value="Unassembled WGS sequence"/>
</dbReference>
<comment type="caution">
    <text evidence="2">The sequence shown here is derived from an EMBL/GenBank/DDBJ whole genome shotgun (WGS) entry which is preliminary data.</text>
</comment>
<dbReference type="EMBL" id="PNIQ01001108">
    <property type="protein sequence ID" value="PMP73138.1"/>
    <property type="molecule type" value="Genomic_DNA"/>
</dbReference>
<reference evidence="2 3" key="1">
    <citation type="submission" date="2018-01" db="EMBL/GenBank/DDBJ databases">
        <title>Metagenomic assembled genomes from two thermal pools in the Uzon Caldera, Kamchatka, Russia.</title>
        <authorList>
            <person name="Wilkins L."/>
            <person name="Ettinger C."/>
        </authorList>
    </citation>
    <scope>NUCLEOTIDE SEQUENCE [LARGE SCALE GENOMIC DNA]</scope>
    <source>
        <strain evidence="2">ZAV-02</strain>
    </source>
</reference>
<gene>
    <name evidence="2" type="ORF">C0184_16495</name>
</gene>
<evidence type="ECO:0000256" key="1">
    <source>
        <dbReference type="SAM" id="Phobius"/>
    </source>
</evidence>
<evidence type="ECO:0000313" key="2">
    <source>
        <dbReference type="EMBL" id="PMP73138.1"/>
    </source>
</evidence>
<feature type="transmembrane region" description="Helical" evidence="1">
    <location>
        <begin position="75"/>
        <end position="93"/>
    </location>
</feature>
<feature type="transmembrane region" description="Helical" evidence="1">
    <location>
        <begin position="40"/>
        <end position="63"/>
    </location>
</feature>
<proteinExistence type="predicted"/>
<name>A0A2J6WRW7_9CHLR</name>
<organism evidence="2 3">
    <name type="scientific">Chloroflexus aggregans</name>
    <dbReference type="NCBI Taxonomy" id="152260"/>
    <lineage>
        <taxon>Bacteria</taxon>
        <taxon>Bacillati</taxon>
        <taxon>Chloroflexota</taxon>
        <taxon>Chloroflexia</taxon>
        <taxon>Chloroflexales</taxon>
        <taxon>Chloroflexineae</taxon>
        <taxon>Chloroflexaceae</taxon>
        <taxon>Chloroflexus</taxon>
    </lineage>
</organism>
<keyword evidence="1" id="KW-1133">Transmembrane helix</keyword>
<keyword evidence="1" id="KW-0472">Membrane</keyword>
<evidence type="ECO:0000313" key="3">
    <source>
        <dbReference type="Proteomes" id="UP000243376"/>
    </source>
</evidence>
<sequence>MDEPQSTNDPDMGNHFTYWSIVGISALLCFAWLLTGSLTLTLIIIVLGLLHLAQFFPVAEAIVRSDPILLIIRRFSLLFVLVITGIAIAIRYLRL</sequence>
<accession>A0A2J6WRW7</accession>
<dbReference type="AlphaFoldDB" id="A0A2J6WRW7"/>
<protein>
    <submittedName>
        <fullName evidence="2">Uncharacterized protein</fullName>
    </submittedName>
</protein>
<feature type="transmembrane region" description="Helical" evidence="1">
    <location>
        <begin position="16"/>
        <end position="34"/>
    </location>
</feature>